<accession>A0ABD2LEF8</accession>
<keyword evidence="1" id="KW-0472">Membrane</keyword>
<reference evidence="2 3" key="1">
    <citation type="submission" date="2024-10" db="EMBL/GenBank/DDBJ databases">
        <authorList>
            <person name="Kim D."/>
        </authorList>
    </citation>
    <scope>NUCLEOTIDE SEQUENCE [LARGE SCALE GENOMIC DNA]</scope>
    <source>
        <strain evidence="2">BH-2024</strain>
    </source>
</reference>
<keyword evidence="1" id="KW-1133">Transmembrane helix</keyword>
<name>A0ABD2LEF8_9BILA</name>
<evidence type="ECO:0000313" key="3">
    <source>
        <dbReference type="Proteomes" id="UP001620626"/>
    </source>
</evidence>
<proteinExistence type="predicted"/>
<protein>
    <submittedName>
        <fullName evidence="2">Uncharacterized protein</fullName>
    </submittedName>
</protein>
<comment type="caution">
    <text evidence="2">The sequence shown here is derived from an EMBL/GenBank/DDBJ whole genome shotgun (WGS) entry which is preliminary data.</text>
</comment>
<organism evidence="2 3">
    <name type="scientific">Heterodera trifolii</name>
    <dbReference type="NCBI Taxonomy" id="157864"/>
    <lineage>
        <taxon>Eukaryota</taxon>
        <taxon>Metazoa</taxon>
        <taxon>Ecdysozoa</taxon>
        <taxon>Nematoda</taxon>
        <taxon>Chromadorea</taxon>
        <taxon>Rhabditida</taxon>
        <taxon>Tylenchina</taxon>
        <taxon>Tylenchomorpha</taxon>
        <taxon>Tylenchoidea</taxon>
        <taxon>Heteroderidae</taxon>
        <taxon>Heteroderinae</taxon>
        <taxon>Heterodera</taxon>
    </lineage>
</organism>
<dbReference type="Proteomes" id="UP001620626">
    <property type="component" value="Unassembled WGS sequence"/>
</dbReference>
<keyword evidence="3" id="KW-1185">Reference proteome</keyword>
<evidence type="ECO:0000313" key="2">
    <source>
        <dbReference type="EMBL" id="KAL3113277.1"/>
    </source>
</evidence>
<dbReference type="EMBL" id="JBICBT010000451">
    <property type="protein sequence ID" value="KAL3113277.1"/>
    <property type="molecule type" value="Genomic_DNA"/>
</dbReference>
<gene>
    <name evidence="2" type="ORF">niasHT_018892</name>
</gene>
<sequence length="92" mass="9931">MADNQNFKQRLLLTTFLPPQYAVVIIHGILIGLLSLLALPSTCTAILAANALTECIAKMEGVPWNGDFIGDDIWLAVLVFGSDCSARPTNDQ</sequence>
<feature type="transmembrane region" description="Helical" evidence="1">
    <location>
        <begin position="20"/>
        <end position="39"/>
    </location>
</feature>
<keyword evidence="1" id="KW-0812">Transmembrane</keyword>
<dbReference type="AlphaFoldDB" id="A0ABD2LEF8"/>
<evidence type="ECO:0000256" key="1">
    <source>
        <dbReference type="SAM" id="Phobius"/>
    </source>
</evidence>